<dbReference type="RefSeq" id="WP_138123285.1">
    <property type="nucleotide sequence ID" value="NZ_SWLG01000002.1"/>
</dbReference>
<evidence type="ECO:0000313" key="2">
    <source>
        <dbReference type="Proteomes" id="UP000308230"/>
    </source>
</evidence>
<keyword evidence="2" id="KW-1185">Reference proteome</keyword>
<sequence>MLETGIHKEFVSKVILDLFIDNFGYELGEIHGSPYDVEKVREIQNTKVLNSFFDKIDRQDQITPFHKIKSLKSCYEKIASEACRIGTEQGREHYFLFKDSIYRR</sequence>
<organism evidence="1 2">
    <name type="scientific">Exobacillus caeni</name>
    <dbReference type="NCBI Taxonomy" id="2574798"/>
    <lineage>
        <taxon>Bacteria</taxon>
        <taxon>Bacillati</taxon>
        <taxon>Bacillota</taxon>
        <taxon>Bacilli</taxon>
        <taxon>Bacillales</taxon>
        <taxon>Guptibacillaceae</taxon>
        <taxon>Exobacillus</taxon>
    </lineage>
</organism>
<dbReference type="Proteomes" id="UP000308230">
    <property type="component" value="Unassembled WGS sequence"/>
</dbReference>
<evidence type="ECO:0000313" key="1">
    <source>
        <dbReference type="EMBL" id="TLS38585.1"/>
    </source>
</evidence>
<proteinExistence type="predicted"/>
<dbReference type="AlphaFoldDB" id="A0A5R9FGC3"/>
<gene>
    <name evidence="1" type="ORF">FCL54_03540</name>
</gene>
<comment type="caution">
    <text evidence="1">The sequence shown here is derived from an EMBL/GenBank/DDBJ whole genome shotgun (WGS) entry which is preliminary data.</text>
</comment>
<reference evidence="1 2" key="1">
    <citation type="submission" date="2019-04" db="EMBL/GenBank/DDBJ databases">
        <title>Bacillus caeni sp. nov., a bacterium isolated from mangrove sediment.</title>
        <authorList>
            <person name="Huang H."/>
            <person name="Mo K."/>
            <person name="Hu Y."/>
        </authorList>
    </citation>
    <scope>NUCLEOTIDE SEQUENCE [LARGE SCALE GENOMIC DNA]</scope>
    <source>
        <strain evidence="1 2">HB172195</strain>
    </source>
</reference>
<protein>
    <submittedName>
        <fullName evidence="1">Uncharacterized protein</fullName>
    </submittedName>
</protein>
<name>A0A5R9FGC3_9BACL</name>
<dbReference type="EMBL" id="SWLG01000002">
    <property type="protein sequence ID" value="TLS38585.1"/>
    <property type="molecule type" value="Genomic_DNA"/>
</dbReference>
<accession>A0A5R9FGC3</accession>